<feature type="domain" description="RAP" evidence="3">
    <location>
        <begin position="870"/>
        <end position="930"/>
    </location>
</feature>
<evidence type="ECO:0000259" key="3">
    <source>
        <dbReference type="PROSITE" id="PS51286"/>
    </source>
</evidence>
<evidence type="ECO:0000313" key="7">
    <source>
        <dbReference type="RefSeq" id="XP_022253174.1"/>
    </source>
</evidence>
<evidence type="ECO:0000313" key="5">
    <source>
        <dbReference type="RefSeq" id="XP_022253172.1"/>
    </source>
</evidence>
<dbReference type="RefSeq" id="XP_022253173.1">
    <property type="nucleotide sequence ID" value="XM_022397465.1"/>
</dbReference>
<evidence type="ECO:0000313" key="6">
    <source>
        <dbReference type="RefSeq" id="XP_022253173.1"/>
    </source>
</evidence>
<keyword evidence="2" id="KW-0496">Mitochondrion</keyword>
<reference evidence="5 6" key="1">
    <citation type="submission" date="2025-05" db="UniProtKB">
        <authorList>
            <consortium name="RefSeq"/>
        </authorList>
    </citation>
    <scope>IDENTIFICATION</scope>
    <source>
        <tissue evidence="5 6">Muscle</tissue>
    </source>
</reference>
<keyword evidence="4" id="KW-1185">Reference proteome</keyword>
<dbReference type="PANTHER" id="PTHR21228">
    <property type="entry name" value="FAST LEU-RICH DOMAIN-CONTAINING"/>
    <property type="match status" value="1"/>
</dbReference>
<dbReference type="InterPro" id="IPR013584">
    <property type="entry name" value="RAP"/>
</dbReference>
<name>A0ABM1TBB9_LIMPO</name>
<proteinExistence type="predicted"/>
<dbReference type="Pfam" id="PF08373">
    <property type="entry name" value="RAP"/>
    <property type="match status" value="1"/>
</dbReference>
<dbReference type="InterPro" id="IPR013579">
    <property type="entry name" value="FAST_2"/>
</dbReference>
<dbReference type="RefSeq" id="XP_022253175.1">
    <property type="nucleotide sequence ID" value="XM_022397467.1"/>
</dbReference>
<dbReference type="SMART" id="SM00952">
    <property type="entry name" value="RAP"/>
    <property type="match status" value="1"/>
</dbReference>
<dbReference type="Proteomes" id="UP000694941">
    <property type="component" value="Unplaced"/>
</dbReference>
<gene>
    <name evidence="5 6 7 8" type="primary">LOC106469065</name>
</gene>
<evidence type="ECO:0000313" key="8">
    <source>
        <dbReference type="RefSeq" id="XP_022253175.1"/>
    </source>
</evidence>
<dbReference type="Pfam" id="PF08368">
    <property type="entry name" value="FAST_2"/>
    <property type="match status" value="1"/>
</dbReference>
<accession>A0ABM1TBB9</accession>
<dbReference type="RefSeq" id="XP_022253174.1">
    <property type="nucleotide sequence ID" value="XM_022397466.1"/>
</dbReference>
<dbReference type="InterPro" id="IPR010622">
    <property type="entry name" value="FAST_Leu-rich"/>
</dbReference>
<evidence type="ECO:0000256" key="2">
    <source>
        <dbReference type="ARBA" id="ARBA00023128"/>
    </source>
</evidence>
<protein>
    <submittedName>
        <fullName evidence="5 6">FAST kinase domain-containing protein 1, mitochondrial-like isoform X1</fullName>
    </submittedName>
</protein>
<dbReference type="GeneID" id="106469065"/>
<dbReference type="PANTHER" id="PTHR21228:SF72">
    <property type="entry name" value="LD32258P"/>
    <property type="match status" value="1"/>
</dbReference>
<evidence type="ECO:0000313" key="4">
    <source>
        <dbReference type="Proteomes" id="UP000694941"/>
    </source>
</evidence>
<organism evidence="4 8">
    <name type="scientific">Limulus polyphemus</name>
    <name type="common">Atlantic horseshoe crab</name>
    <dbReference type="NCBI Taxonomy" id="6850"/>
    <lineage>
        <taxon>Eukaryota</taxon>
        <taxon>Metazoa</taxon>
        <taxon>Ecdysozoa</taxon>
        <taxon>Arthropoda</taxon>
        <taxon>Chelicerata</taxon>
        <taxon>Merostomata</taxon>
        <taxon>Xiphosura</taxon>
        <taxon>Limulidae</taxon>
        <taxon>Limulus</taxon>
    </lineage>
</organism>
<dbReference type="PROSITE" id="PS51286">
    <property type="entry name" value="RAP"/>
    <property type="match status" value="1"/>
</dbReference>
<dbReference type="InterPro" id="IPR050870">
    <property type="entry name" value="FAST_kinase"/>
</dbReference>
<comment type="subcellular location">
    <subcellularLocation>
        <location evidence="1">Mitochondrion</location>
    </subcellularLocation>
</comment>
<dbReference type="RefSeq" id="XP_022253172.1">
    <property type="nucleotide sequence ID" value="XM_022397464.1"/>
</dbReference>
<dbReference type="Pfam" id="PF06743">
    <property type="entry name" value="FAST_1"/>
    <property type="match status" value="1"/>
</dbReference>
<evidence type="ECO:0000256" key="1">
    <source>
        <dbReference type="ARBA" id="ARBA00004173"/>
    </source>
</evidence>
<sequence length="936" mass="108566">MLFQTNFQYRLLSRVWTCEYAKKCNQPLYTLTKCKNMHRYSTWSKHMINSSEQKMYFLKQYGNIVSYSSCSFNVLGKVTNSLGEPTEVLQYNFNGYQNDANKALNIKMESSRNSKLGKQFRNCKSVDQVLVLFSSTKEKLIVEDFVACLETLGHLYLKQLKMYSWAYYNNDKLLWIQSDINYEAKEMFASILCCPEFNELCRLLEDLIHTLSDSDLTSVTRSLFFLHPSHGNRTVMCLVNECLLRSSNFDLENLVRFAEIGTFLRRNGFPVYSKVCNRLTQILEETPISSINLEHLAIVVNSIGYFCSEKLLKCISGIVVTSALKSNSNLNPSTILLFLEVITRFVSVPDQNFLKVTCDILSDNSENLYTWQLGTVLRFLRVARFQDDNLLRVIRKTGLERLKQGLLRSSDLVSLLNLFDLCGWNEELRTEIEELLMLHVQDFDVILLKHCAQSQFMIHCENQQVLDKFSDRVLTKLPDLLNAISCLLNVLSFYSKARYQNPVFHSELSQFLLKQIQSNQITYQPSHLAVFFKYMLACLSQKRELPTVLMSAVSNMLSQFAFTDVISIARTLNFKTVVVPSNRYRQNLYIYKSLQQCVLQQLSEVPNINILCMLIKVLFVKSNFGYRFEYAEITRAFEGLISTVDDNSFNSVLLILTRLKLFIPDVLEHLAQFCLKNQSLEMISFMLQTCAFFNFNSEKSCLLAEECLKMLEISSTLNLVEVLGIVYSLAVLEIFPKEIIKKIFSMDFLRRLDNFCENHPRLKYRLHEQLEILNRIVALECPELDIPWFHEHFCQELSIIKGPKITTERRDNVLKVLPDVLGGQEFYRTNQTTPYFYDIDFECALTPSGQPVSFRDLTPHNNFLTSLKRVALVILEPHHYCANVNWKLGKTGVMLRHLEMLGYTVVELPYMELDSISQSHRDLLADYLKTKIFQSI</sequence>